<evidence type="ECO:0000256" key="6">
    <source>
        <dbReference type="ARBA" id="ARBA00022989"/>
    </source>
</evidence>
<keyword evidence="2" id="KW-1003">Cell membrane</keyword>
<organism evidence="10 11">
    <name type="scientific">Papilio xuthus</name>
    <name type="common">Asian swallowtail butterfly</name>
    <dbReference type="NCBI Taxonomy" id="66420"/>
    <lineage>
        <taxon>Eukaryota</taxon>
        <taxon>Metazoa</taxon>
        <taxon>Ecdysozoa</taxon>
        <taxon>Arthropoda</taxon>
        <taxon>Hexapoda</taxon>
        <taxon>Insecta</taxon>
        <taxon>Pterygota</taxon>
        <taxon>Neoptera</taxon>
        <taxon>Endopterygota</taxon>
        <taxon>Lepidoptera</taxon>
        <taxon>Glossata</taxon>
        <taxon>Ditrysia</taxon>
        <taxon>Papilionoidea</taxon>
        <taxon>Papilionidae</taxon>
        <taxon>Papilioninae</taxon>
        <taxon>Papilio</taxon>
    </lineage>
</organism>
<dbReference type="GO" id="GO:0007165">
    <property type="term" value="P:signal transduction"/>
    <property type="evidence" value="ECO:0007669"/>
    <property type="project" value="UniProtKB-KW"/>
</dbReference>
<keyword evidence="3" id="KW-0716">Sensory transduction</keyword>
<evidence type="ECO:0000256" key="3">
    <source>
        <dbReference type="ARBA" id="ARBA00022606"/>
    </source>
</evidence>
<feature type="non-terminal residue" evidence="10">
    <location>
        <position position="1"/>
    </location>
</feature>
<dbReference type="AlphaFoldDB" id="A0A194Q8E2"/>
<keyword evidence="5" id="KW-0552">Olfaction</keyword>
<reference evidence="10 11" key="1">
    <citation type="journal article" date="2015" name="Nat. Commun.">
        <title>Outbred genome sequencing and CRISPR/Cas9 gene editing in butterflies.</title>
        <authorList>
            <person name="Li X."/>
            <person name="Fan D."/>
            <person name="Zhang W."/>
            <person name="Liu G."/>
            <person name="Zhang L."/>
            <person name="Zhao L."/>
            <person name="Fang X."/>
            <person name="Chen L."/>
            <person name="Dong Y."/>
            <person name="Chen Y."/>
            <person name="Ding Y."/>
            <person name="Zhao R."/>
            <person name="Feng M."/>
            <person name="Zhu Y."/>
            <person name="Feng Y."/>
            <person name="Jiang X."/>
            <person name="Zhu D."/>
            <person name="Xiang H."/>
            <person name="Feng X."/>
            <person name="Li S."/>
            <person name="Wang J."/>
            <person name="Zhang G."/>
            <person name="Kronforst M.R."/>
            <person name="Wang W."/>
        </authorList>
    </citation>
    <scope>NUCLEOTIDE SEQUENCE [LARGE SCALE GENOMIC DNA]</scope>
    <source>
        <strain evidence="10">Ya'a_city_454_Px</strain>
        <tissue evidence="10">Whole body</tissue>
    </source>
</reference>
<dbReference type="GO" id="GO:0004984">
    <property type="term" value="F:olfactory receptor activity"/>
    <property type="evidence" value="ECO:0007669"/>
    <property type="project" value="InterPro"/>
</dbReference>
<evidence type="ECO:0000313" key="11">
    <source>
        <dbReference type="Proteomes" id="UP000053268"/>
    </source>
</evidence>
<evidence type="ECO:0000256" key="2">
    <source>
        <dbReference type="ARBA" id="ARBA00022475"/>
    </source>
</evidence>
<keyword evidence="8" id="KW-0675">Receptor</keyword>
<accession>A0A194Q8E2</accession>
<keyword evidence="4" id="KW-0812">Transmembrane</keyword>
<dbReference type="GO" id="GO:0005549">
    <property type="term" value="F:odorant binding"/>
    <property type="evidence" value="ECO:0007669"/>
    <property type="project" value="InterPro"/>
</dbReference>
<evidence type="ECO:0000256" key="4">
    <source>
        <dbReference type="ARBA" id="ARBA00022692"/>
    </source>
</evidence>
<dbReference type="Pfam" id="PF02949">
    <property type="entry name" value="7tm_6"/>
    <property type="match status" value="2"/>
</dbReference>
<gene>
    <name evidence="10" type="ORF">RR46_02589</name>
</gene>
<evidence type="ECO:0000256" key="1">
    <source>
        <dbReference type="ARBA" id="ARBA00004651"/>
    </source>
</evidence>
<dbReference type="Proteomes" id="UP000053268">
    <property type="component" value="Unassembled WGS sequence"/>
</dbReference>
<keyword evidence="9" id="KW-0807">Transducer</keyword>
<dbReference type="GO" id="GO:0005886">
    <property type="term" value="C:plasma membrane"/>
    <property type="evidence" value="ECO:0007669"/>
    <property type="project" value="UniProtKB-SubCell"/>
</dbReference>
<keyword evidence="7" id="KW-0472">Membrane</keyword>
<protein>
    <submittedName>
        <fullName evidence="10">Uncharacterized protein</fullName>
    </submittedName>
</protein>
<dbReference type="PANTHER" id="PTHR21137">
    <property type="entry name" value="ODORANT RECEPTOR"/>
    <property type="match status" value="1"/>
</dbReference>
<comment type="subcellular location">
    <subcellularLocation>
        <location evidence="1">Cell membrane</location>
        <topology evidence="1">Multi-pass membrane protein</topology>
    </subcellularLocation>
</comment>
<sequence>IVYLFRRMKKIINAVYGLPWEHMSVRNQKIVLFFLQNVQVPFNLRALDMVPIGAQTMVVNEKIINAVYGLPWEHMSVRNQKIVLFFLQNVQVPFNLKALDMVPIGAQTMVVIIRTSFSYFIMLRTIAYD</sequence>
<keyword evidence="6" id="KW-1133">Transmembrane helix</keyword>
<evidence type="ECO:0000256" key="7">
    <source>
        <dbReference type="ARBA" id="ARBA00023136"/>
    </source>
</evidence>
<keyword evidence="11" id="KW-1185">Reference proteome</keyword>
<evidence type="ECO:0000256" key="9">
    <source>
        <dbReference type="ARBA" id="ARBA00023224"/>
    </source>
</evidence>
<evidence type="ECO:0000256" key="8">
    <source>
        <dbReference type="ARBA" id="ARBA00023170"/>
    </source>
</evidence>
<proteinExistence type="predicted"/>
<evidence type="ECO:0000256" key="5">
    <source>
        <dbReference type="ARBA" id="ARBA00022725"/>
    </source>
</evidence>
<dbReference type="PANTHER" id="PTHR21137:SF35">
    <property type="entry name" value="ODORANT RECEPTOR 19A-RELATED"/>
    <property type="match status" value="1"/>
</dbReference>
<name>A0A194Q8E2_PAPXU</name>
<dbReference type="InterPro" id="IPR004117">
    <property type="entry name" value="7tm6_olfct_rcpt"/>
</dbReference>
<evidence type="ECO:0000313" key="10">
    <source>
        <dbReference type="EMBL" id="KPI99675.1"/>
    </source>
</evidence>
<dbReference type="EMBL" id="KQ459564">
    <property type="protein sequence ID" value="KPI99675.1"/>
    <property type="molecule type" value="Genomic_DNA"/>
</dbReference>